<dbReference type="Proteomes" id="UP000295684">
    <property type="component" value="Unassembled WGS sequence"/>
</dbReference>
<evidence type="ECO:0000313" key="4">
    <source>
        <dbReference type="Proteomes" id="UP000622648"/>
    </source>
</evidence>
<dbReference type="EMBL" id="SLWO01000008">
    <property type="protein sequence ID" value="TCO20766.1"/>
    <property type="molecule type" value="Genomic_DNA"/>
</dbReference>
<reference evidence="2 3" key="3">
    <citation type="submission" date="2019-03" db="EMBL/GenBank/DDBJ databases">
        <title>Genomic Encyclopedia of Type Strains, Phase IV (KMG-IV): sequencing the most valuable type-strain genomes for metagenomic binning, comparative biology and taxonomic classification.</title>
        <authorList>
            <person name="Goeker M."/>
        </authorList>
    </citation>
    <scope>NUCLEOTIDE SEQUENCE [LARGE SCALE GENOMIC DNA]</scope>
    <source>
        <strain evidence="2 3">DSM 103236</strain>
    </source>
</reference>
<proteinExistence type="predicted"/>
<evidence type="ECO:0000313" key="3">
    <source>
        <dbReference type="Proteomes" id="UP000295684"/>
    </source>
</evidence>
<comment type="caution">
    <text evidence="2">The sequence shown here is derived from an EMBL/GenBank/DDBJ whole genome shotgun (WGS) entry which is preliminary data.</text>
</comment>
<evidence type="ECO:0000313" key="2">
    <source>
        <dbReference type="EMBL" id="TCO20766.1"/>
    </source>
</evidence>
<dbReference type="EMBL" id="BMJO01000007">
    <property type="protein sequence ID" value="GGE67933.1"/>
    <property type="molecule type" value="Genomic_DNA"/>
</dbReference>
<sequence length="122" mass="14281">MNLKPLIALSTEYKSTVRIKQNSATYYGKYTLGADQNWYSDTFTLTIDGNQLLYNKGNSVKNFEIKNQGVYSRTDNGIVFKYQKYYLVNKKQYLLVSHRKEIKHNGVFYYRIIIDGQTQLAL</sequence>
<evidence type="ECO:0000313" key="1">
    <source>
        <dbReference type="EMBL" id="GGE67933.1"/>
    </source>
</evidence>
<name>A0A4R2H5J2_9SPHI</name>
<reference evidence="1" key="1">
    <citation type="journal article" date="2014" name="Int. J. Syst. Evol. Microbiol.">
        <title>Complete genome of a new Firmicutes species belonging to the dominant human colonic microbiota ('Ruminococcus bicirculans') reveals two chromosomes and a selective capacity to utilize plant glucans.</title>
        <authorList>
            <consortium name="NISC Comparative Sequencing Program"/>
            <person name="Wegmann U."/>
            <person name="Louis P."/>
            <person name="Goesmann A."/>
            <person name="Henrissat B."/>
            <person name="Duncan S.H."/>
            <person name="Flint H.J."/>
        </authorList>
    </citation>
    <scope>NUCLEOTIDE SEQUENCE</scope>
    <source>
        <strain evidence="1">CGMCC 1.15644</strain>
    </source>
</reference>
<keyword evidence="4" id="KW-1185">Reference proteome</keyword>
<reference evidence="1" key="4">
    <citation type="submission" date="2024-05" db="EMBL/GenBank/DDBJ databases">
        <authorList>
            <person name="Sun Q."/>
            <person name="Zhou Y."/>
        </authorList>
    </citation>
    <scope>NUCLEOTIDE SEQUENCE</scope>
    <source>
        <strain evidence="1">CGMCC 1.15644</strain>
    </source>
</reference>
<accession>A0A4R2H5J2</accession>
<dbReference type="AlphaFoldDB" id="A0A4R2H5J2"/>
<dbReference type="Proteomes" id="UP000622648">
    <property type="component" value="Unassembled WGS sequence"/>
</dbReference>
<gene>
    <name evidence="2" type="ORF">EV200_108207</name>
    <name evidence="1" type="ORF">GCM10011413_38240</name>
</gene>
<organism evidence="2 3">
    <name type="scientific">Pedobacter psychrotolerans</name>
    <dbReference type="NCBI Taxonomy" id="1843235"/>
    <lineage>
        <taxon>Bacteria</taxon>
        <taxon>Pseudomonadati</taxon>
        <taxon>Bacteroidota</taxon>
        <taxon>Sphingobacteriia</taxon>
        <taxon>Sphingobacteriales</taxon>
        <taxon>Sphingobacteriaceae</taxon>
        <taxon>Pedobacter</taxon>
    </lineage>
</organism>
<reference evidence="4" key="2">
    <citation type="journal article" date="2019" name="Int. J. Syst. Evol. Microbiol.">
        <title>The Global Catalogue of Microorganisms (GCM) 10K type strain sequencing project: providing services to taxonomists for standard genome sequencing and annotation.</title>
        <authorList>
            <consortium name="The Broad Institute Genomics Platform"/>
            <consortium name="The Broad Institute Genome Sequencing Center for Infectious Disease"/>
            <person name="Wu L."/>
            <person name="Ma J."/>
        </authorList>
    </citation>
    <scope>NUCLEOTIDE SEQUENCE [LARGE SCALE GENOMIC DNA]</scope>
    <source>
        <strain evidence="4">CGMCC 1.15644</strain>
    </source>
</reference>
<protein>
    <submittedName>
        <fullName evidence="2">Uncharacterized protein</fullName>
    </submittedName>
</protein>